<evidence type="ECO:0000313" key="2">
    <source>
        <dbReference type="Proteomes" id="UP000805649"/>
    </source>
</evidence>
<reference evidence="1 2" key="1">
    <citation type="journal article" date="2020" name="Phytopathology">
        <title>Genome Sequence Resources of Colletotrichum truncatum, C. plurivorum, C. musicola, and C. sojae: Four Species Pathogenic to Soybean (Glycine max).</title>
        <authorList>
            <person name="Rogerio F."/>
            <person name="Boufleur T.R."/>
            <person name="Ciampi-Guillardi M."/>
            <person name="Sukno S.A."/>
            <person name="Thon M.R."/>
            <person name="Massola Junior N.S."/>
            <person name="Baroncelli R."/>
        </authorList>
    </citation>
    <scope>NUCLEOTIDE SEQUENCE [LARGE SCALE GENOMIC DNA]</scope>
    <source>
        <strain evidence="1 2">CMES1059</strain>
    </source>
</reference>
<protein>
    <submittedName>
        <fullName evidence="1">Uncharacterized protein</fullName>
    </submittedName>
</protein>
<evidence type="ECO:0000313" key="1">
    <source>
        <dbReference type="EMBL" id="KAL0936198.1"/>
    </source>
</evidence>
<dbReference type="Proteomes" id="UP000805649">
    <property type="component" value="Unassembled WGS sequence"/>
</dbReference>
<name>A0ACC3YW64_COLTU</name>
<organism evidence="1 2">
    <name type="scientific">Colletotrichum truncatum</name>
    <name type="common">Anthracnose fungus</name>
    <name type="synonym">Colletotrichum capsici</name>
    <dbReference type="NCBI Taxonomy" id="5467"/>
    <lineage>
        <taxon>Eukaryota</taxon>
        <taxon>Fungi</taxon>
        <taxon>Dikarya</taxon>
        <taxon>Ascomycota</taxon>
        <taxon>Pezizomycotina</taxon>
        <taxon>Sordariomycetes</taxon>
        <taxon>Hypocreomycetidae</taxon>
        <taxon>Glomerellales</taxon>
        <taxon>Glomerellaceae</taxon>
        <taxon>Colletotrichum</taxon>
        <taxon>Colletotrichum truncatum species complex</taxon>
    </lineage>
</organism>
<sequence length="253" mass="28255">MYLSSFILLEALAAFVAAVPVDISTGLSHPSAQAFRDGIQSEDVNIEANIEDESHIQVRNEAVVDALDLDSQNAGAFIEYSDRRNTHNPPNNDFLIVPRANKQTNKPASKPATKSANKSTNKATQKPDLRADDKKFNRDKLRPDDAKYISNLDKLNSDNCGVECNKSLASHRSKLSEAQKELERNKKDLPGSRATRKEKNNDENNYQHDLNHLRKDRNDLGLNGEKSLASWHSVESAQKKAHDAKKNDAKKNN</sequence>
<keyword evidence="2" id="KW-1185">Reference proteome</keyword>
<proteinExistence type="predicted"/>
<dbReference type="EMBL" id="VUJX02000005">
    <property type="protein sequence ID" value="KAL0936198.1"/>
    <property type="molecule type" value="Genomic_DNA"/>
</dbReference>
<gene>
    <name evidence="1" type="ORF">CTRU02_208413</name>
</gene>
<comment type="caution">
    <text evidence="1">The sequence shown here is derived from an EMBL/GenBank/DDBJ whole genome shotgun (WGS) entry which is preliminary data.</text>
</comment>
<accession>A0ACC3YW64</accession>